<dbReference type="Pfam" id="PF00149">
    <property type="entry name" value="Metallophos"/>
    <property type="match status" value="1"/>
</dbReference>
<gene>
    <name evidence="2" type="ORF">S12H4_51455</name>
</gene>
<name>X1VH21_9ZZZZ</name>
<evidence type="ECO:0000313" key="2">
    <source>
        <dbReference type="EMBL" id="GAJ14061.1"/>
    </source>
</evidence>
<dbReference type="SUPFAM" id="SSF56300">
    <property type="entry name" value="Metallo-dependent phosphatases"/>
    <property type="match status" value="1"/>
</dbReference>
<dbReference type="AlphaFoldDB" id="X1VH21"/>
<evidence type="ECO:0000259" key="1">
    <source>
        <dbReference type="Pfam" id="PF00149"/>
    </source>
</evidence>
<dbReference type="InterPro" id="IPR029052">
    <property type="entry name" value="Metallo-depent_PP-like"/>
</dbReference>
<sequence length="163" mass="19259">ATDILNLGDFLQIGPYPREVTEIIFSDKRFINILGNNELSLLYRNPSSFPEDEYAHQDWTIEQIAPELMGKLSQISKSNILSINERKVLMIHSRPYSAIEMPLLYQGKPLDDFTKDYDRMDVDYVLFGHTHLQAFINYWGGKNFYKSRFTWLFKRIYNVFLFS</sequence>
<feature type="domain" description="Calcineurin-like phosphoesterase" evidence="1">
    <location>
        <begin position="4"/>
        <end position="131"/>
    </location>
</feature>
<protein>
    <recommendedName>
        <fullName evidence="1">Calcineurin-like phosphoesterase domain-containing protein</fullName>
    </recommendedName>
</protein>
<dbReference type="EMBL" id="BARW01032520">
    <property type="protein sequence ID" value="GAJ14061.1"/>
    <property type="molecule type" value="Genomic_DNA"/>
</dbReference>
<dbReference type="InterPro" id="IPR004843">
    <property type="entry name" value="Calcineurin-like_PHP"/>
</dbReference>
<dbReference type="Gene3D" id="3.60.21.10">
    <property type="match status" value="1"/>
</dbReference>
<proteinExistence type="predicted"/>
<feature type="non-terminal residue" evidence="2">
    <location>
        <position position="1"/>
    </location>
</feature>
<reference evidence="2" key="1">
    <citation type="journal article" date="2014" name="Front. Microbiol.">
        <title>High frequency of phylogenetically diverse reductive dehalogenase-homologous genes in deep subseafloor sedimentary metagenomes.</title>
        <authorList>
            <person name="Kawai M."/>
            <person name="Futagami T."/>
            <person name="Toyoda A."/>
            <person name="Takaki Y."/>
            <person name="Nishi S."/>
            <person name="Hori S."/>
            <person name="Arai W."/>
            <person name="Tsubouchi T."/>
            <person name="Morono Y."/>
            <person name="Uchiyama I."/>
            <person name="Ito T."/>
            <person name="Fujiyama A."/>
            <person name="Inagaki F."/>
            <person name="Takami H."/>
        </authorList>
    </citation>
    <scope>NUCLEOTIDE SEQUENCE</scope>
    <source>
        <strain evidence="2">Expedition CK06-06</strain>
    </source>
</reference>
<accession>X1VH21</accession>
<dbReference type="GO" id="GO:0016787">
    <property type="term" value="F:hydrolase activity"/>
    <property type="evidence" value="ECO:0007669"/>
    <property type="project" value="InterPro"/>
</dbReference>
<comment type="caution">
    <text evidence="2">The sequence shown here is derived from an EMBL/GenBank/DDBJ whole genome shotgun (WGS) entry which is preliminary data.</text>
</comment>
<organism evidence="2">
    <name type="scientific">marine sediment metagenome</name>
    <dbReference type="NCBI Taxonomy" id="412755"/>
    <lineage>
        <taxon>unclassified sequences</taxon>
        <taxon>metagenomes</taxon>
        <taxon>ecological metagenomes</taxon>
    </lineage>
</organism>